<evidence type="ECO:0000313" key="2">
    <source>
        <dbReference type="Proteomes" id="UP000492821"/>
    </source>
</evidence>
<reference evidence="3" key="2">
    <citation type="submission" date="2020-10" db="UniProtKB">
        <authorList>
            <consortium name="WormBaseParasite"/>
        </authorList>
    </citation>
    <scope>IDENTIFICATION</scope>
</reference>
<protein>
    <submittedName>
        <fullName evidence="3">Secreted protein</fullName>
    </submittedName>
</protein>
<keyword evidence="1" id="KW-0732">Signal</keyword>
<sequence length="73" mass="8283">MILQPMVPVFAAILLFVISGDCQQTFTCKGDTPSMKYDPCHHIREQNKRYPYARSYFDAIIQIAVKDLNGCVA</sequence>
<evidence type="ECO:0000256" key="1">
    <source>
        <dbReference type="SAM" id="SignalP"/>
    </source>
</evidence>
<accession>A0A7E4ZTY7</accession>
<evidence type="ECO:0000313" key="3">
    <source>
        <dbReference type="WBParaSite" id="Pan_g17292.t1"/>
    </source>
</evidence>
<dbReference type="AlphaFoldDB" id="A0A7E4ZTY7"/>
<feature type="signal peptide" evidence="1">
    <location>
        <begin position="1"/>
        <end position="22"/>
    </location>
</feature>
<dbReference type="WBParaSite" id="Pan_g17292.t1">
    <property type="protein sequence ID" value="Pan_g17292.t1"/>
    <property type="gene ID" value="Pan_g17292"/>
</dbReference>
<reference evidence="2" key="1">
    <citation type="journal article" date="2013" name="Genetics">
        <title>The draft genome and transcriptome of Panagrellus redivivus are shaped by the harsh demands of a free-living lifestyle.</title>
        <authorList>
            <person name="Srinivasan J."/>
            <person name="Dillman A.R."/>
            <person name="Macchietto M.G."/>
            <person name="Heikkinen L."/>
            <person name="Lakso M."/>
            <person name="Fracchia K.M."/>
            <person name="Antoshechkin I."/>
            <person name="Mortazavi A."/>
            <person name="Wong G."/>
            <person name="Sternberg P.W."/>
        </authorList>
    </citation>
    <scope>NUCLEOTIDE SEQUENCE [LARGE SCALE GENOMIC DNA]</scope>
    <source>
        <strain evidence="2">MT8872</strain>
    </source>
</reference>
<proteinExistence type="predicted"/>
<feature type="chain" id="PRO_5028880122" evidence="1">
    <location>
        <begin position="23"/>
        <end position="73"/>
    </location>
</feature>
<organism evidence="2 3">
    <name type="scientific">Panagrellus redivivus</name>
    <name type="common">Microworm</name>
    <dbReference type="NCBI Taxonomy" id="6233"/>
    <lineage>
        <taxon>Eukaryota</taxon>
        <taxon>Metazoa</taxon>
        <taxon>Ecdysozoa</taxon>
        <taxon>Nematoda</taxon>
        <taxon>Chromadorea</taxon>
        <taxon>Rhabditida</taxon>
        <taxon>Tylenchina</taxon>
        <taxon>Panagrolaimomorpha</taxon>
        <taxon>Panagrolaimoidea</taxon>
        <taxon>Panagrolaimidae</taxon>
        <taxon>Panagrellus</taxon>
    </lineage>
</organism>
<dbReference type="Proteomes" id="UP000492821">
    <property type="component" value="Unassembled WGS sequence"/>
</dbReference>
<keyword evidence="2" id="KW-1185">Reference proteome</keyword>
<name>A0A7E4ZTY7_PANRE</name>